<dbReference type="EMBL" id="CAJPVJ010002702">
    <property type="protein sequence ID" value="CAG2166675.1"/>
    <property type="molecule type" value="Genomic_DNA"/>
</dbReference>
<dbReference type="Proteomes" id="UP000728032">
    <property type="component" value="Unassembled WGS sequence"/>
</dbReference>
<protein>
    <submittedName>
        <fullName evidence="1">Uncharacterized protein</fullName>
    </submittedName>
</protein>
<organism evidence="1">
    <name type="scientific">Oppiella nova</name>
    <dbReference type="NCBI Taxonomy" id="334625"/>
    <lineage>
        <taxon>Eukaryota</taxon>
        <taxon>Metazoa</taxon>
        <taxon>Ecdysozoa</taxon>
        <taxon>Arthropoda</taxon>
        <taxon>Chelicerata</taxon>
        <taxon>Arachnida</taxon>
        <taxon>Acari</taxon>
        <taxon>Acariformes</taxon>
        <taxon>Sarcoptiformes</taxon>
        <taxon>Oribatida</taxon>
        <taxon>Brachypylina</taxon>
        <taxon>Oppioidea</taxon>
        <taxon>Oppiidae</taxon>
        <taxon>Oppiella</taxon>
    </lineage>
</organism>
<dbReference type="AlphaFoldDB" id="A0A7R9LSY5"/>
<evidence type="ECO:0000313" key="1">
    <source>
        <dbReference type="EMBL" id="CAD7647323.1"/>
    </source>
</evidence>
<proteinExistence type="predicted"/>
<evidence type="ECO:0000313" key="2">
    <source>
        <dbReference type="Proteomes" id="UP000728032"/>
    </source>
</evidence>
<accession>A0A7R9LSY5</accession>
<keyword evidence="2" id="KW-1185">Reference proteome</keyword>
<name>A0A7R9LSY5_9ACAR</name>
<feature type="non-terminal residue" evidence="1">
    <location>
        <position position="1"/>
    </location>
</feature>
<gene>
    <name evidence="1" type="ORF">ONB1V03_LOCUS6190</name>
</gene>
<reference evidence="1" key="1">
    <citation type="submission" date="2020-11" db="EMBL/GenBank/DDBJ databases">
        <authorList>
            <person name="Tran Van P."/>
        </authorList>
    </citation>
    <scope>NUCLEOTIDE SEQUENCE</scope>
</reference>
<sequence length="38" mass="4647">GLWGTYSPVHTIPLYEINLLQRCRDYFWDDPNFPKDEF</sequence>
<dbReference type="EMBL" id="OC917527">
    <property type="protein sequence ID" value="CAD7647323.1"/>
    <property type="molecule type" value="Genomic_DNA"/>
</dbReference>